<organism evidence="2 3">
    <name type="scientific">Prorocentrum cordatum</name>
    <dbReference type="NCBI Taxonomy" id="2364126"/>
    <lineage>
        <taxon>Eukaryota</taxon>
        <taxon>Sar</taxon>
        <taxon>Alveolata</taxon>
        <taxon>Dinophyceae</taxon>
        <taxon>Prorocentrales</taxon>
        <taxon>Prorocentraceae</taxon>
        <taxon>Prorocentrum</taxon>
    </lineage>
</organism>
<evidence type="ECO:0000313" key="2">
    <source>
        <dbReference type="EMBL" id="CAK0877812.1"/>
    </source>
</evidence>
<reference evidence="2" key="1">
    <citation type="submission" date="2023-10" db="EMBL/GenBank/DDBJ databases">
        <authorList>
            <person name="Chen Y."/>
            <person name="Shah S."/>
            <person name="Dougan E. K."/>
            <person name="Thang M."/>
            <person name="Chan C."/>
        </authorList>
    </citation>
    <scope>NUCLEOTIDE SEQUENCE [LARGE SCALE GENOMIC DNA]</scope>
</reference>
<name>A0ABN9VXT3_9DINO</name>
<keyword evidence="3" id="KW-1185">Reference proteome</keyword>
<evidence type="ECO:0000256" key="1">
    <source>
        <dbReference type="SAM" id="MobiDB-lite"/>
    </source>
</evidence>
<proteinExistence type="predicted"/>
<accession>A0ABN9VXT3</accession>
<comment type="caution">
    <text evidence="2">The sequence shown here is derived from an EMBL/GenBank/DDBJ whole genome shotgun (WGS) entry which is preliminary data.</text>
</comment>
<sequence length="230" mass="25605">MPREPISEPPTWMRGFLPACLRPPCPPSPGGRRGCPCPPPSSSSSSSPAPQERLAKATLMSQLYDILTVYDSDGGNSLQKHEFDLFMRNVEVKEVLQNFEVDYTGFLTLVEVLYEAGDLERVDTLESDENSGKHSRQSNHSIMTEVIREPALSFDEILDLVVRLKGDNTPTVQDIVQLRQYTKQRLEKLETKILNRLDETLAATKTVLSRAENLALEQPPKPAPGVGTLC</sequence>
<dbReference type="PROSITE" id="PS00018">
    <property type="entry name" value="EF_HAND_1"/>
    <property type="match status" value="1"/>
</dbReference>
<evidence type="ECO:0008006" key="4">
    <source>
        <dbReference type="Google" id="ProtNLM"/>
    </source>
</evidence>
<gene>
    <name evidence="2" type="ORF">PCOR1329_LOCUS61766</name>
</gene>
<dbReference type="EMBL" id="CAUYUJ010017779">
    <property type="protein sequence ID" value="CAK0877812.1"/>
    <property type="molecule type" value="Genomic_DNA"/>
</dbReference>
<protein>
    <recommendedName>
        <fullName evidence="4">EF-hand domain-containing protein</fullName>
    </recommendedName>
</protein>
<evidence type="ECO:0000313" key="3">
    <source>
        <dbReference type="Proteomes" id="UP001189429"/>
    </source>
</evidence>
<feature type="region of interest" description="Disordered" evidence="1">
    <location>
        <begin position="28"/>
        <end position="52"/>
    </location>
</feature>
<dbReference type="InterPro" id="IPR018247">
    <property type="entry name" value="EF_Hand_1_Ca_BS"/>
</dbReference>
<dbReference type="Proteomes" id="UP001189429">
    <property type="component" value="Unassembled WGS sequence"/>
</dbReference>